<keyword evidence="5" id="KW-0560">Oxidoreductase</keyword>
<evidence type="ECO:0000256" key="3">
    <source>
        <dbReference type="ARBA" id="ARBA00022630"/>
    </source>
</evidence>
<dbReference type="Pfam" id="PF05199">
    <property type="entry name" value="GMC_oxred_C"/>
    <property type="match status" value="1"/>
</dbReference>
<accession>A0ABU3QM02</accession>
<dbReference type="Proteomes" id="UP001250181">
    <property type="component" value="Unassembled WGS sequence"/>
</dbReference>
<evidence type="ECO:0000259" key="6">
    <source>
        <dbReference type="Pfam" id="PF00732"/>
    </source>
</evidence>
<keyword evidence="3" id="KW-0285">Flavoprotein</keyword>
<feature type="domain" description="Glucose-methanol-choline oxidoreductase C-terminal" evidence="7">
    <location>
        <begin position="441"/>
        <end position="561"/>
    </location>
</feature>
<protein>
    <submittedName>
        <fullName evidence="8">GMC oxidoreductase</fullName>
    </submittedName>
</protein>
<comment type="cofactor">
    <cofactor evidence="1">
        <name>FAD</name>
        <dbReference type="ChEBI" id="CHEBI:57692"/>
    </cofactor>
</comment>
<dbReference type="PANTHER" id="PTHR42784:SF1">
    <property type="entry name" value="PYRANOSE 2-OXIDASE"/>
    <property type="match status" value="1"/>
</dbReference>
<comment type="caution">
    <text evidence="8">The sequence shown here is derived from an EMBL/GenBank/DDBJ whole genome shotgun (WGS) entry which is preliminary data.</text>
</comment>
<dbReference type="InterPro" id="IPR051473">
    <property type="entry name" value="P2Ox-like"/>
</dbReference>
<feature type="domain" description="Glucose-methanol-choline oxidoreductase N-terminal" evidence="6">
    <location>
        <begin position="278"/>
        <end position="322"/>
    </location>
</feature>
<comment type="similarity">
    <text evidence="2">Belongs to the GMC oxidoreductase family.</text>
</comment>
<dbReference type="Pfam" id="PF00732">
    <property type="entry name" value="GMC_oxred_N"/>
    <property type="match status" value="1"/>
</dbReference>
<organism evidence="8 9">
    <name type="scientific">Streptomyces tamarix</name>
    <dbReference type="NCBI Taxonomy" id="3078565"/>
    <lineage>
        <taxon>Bacteria</taxon>
        <taxon>Bacillati</taxon>
        <taxon>Actinomycetota</taxon>
        <taxon>Actinomycetes</taxon>
        <taxon>Kitasatosporales</taxon>
        <taxon>Streptomycetaceae</taxon>
        <taxon>Streptomyces</taxon>
    </lineage>
</organism>
<evidence type="ECO:0000256" key="1">
    <source>
        <dbReference type="ARBA" id="ARBA00001974"/>
    </source>
</evidence>
<name>A0ABU3QM02_9ACTN</name>
<evidence type="ECO:0000313" key="9">
    <source>
        <dbReference type="Proteomes" id="UP001250181"/>
    </source>
</evidence>
<evidence type="ECO:0000256" key="4">
    <source>
        <dbReference type="ARBA" id="ARBA00022827"/>
    </source>
</evidence>
<proteinExistence type="inferred from homology"/>
<dbReference type="EMBL" id="JAWCTQ010000017">
    <property type="protein sequence ID" value="MDT9683488.1"/>
    <property type="molecule type" value="Genomic_DNA"/>
</dbReference>
<sequence>MNDIDAPVSREADVLVIGSGPVGCAFARRLVDAGGSVLMIDAGAQLSRRYGEHLKNSYLFQKNIDLFVSVIRGNLLPLSTATNREPVLTLDPSAFSYDPEKYAGFSMRNQNPEQRKHLNLPAAAATYAVGGMATHWTCAVPRFHPEVERRYGGQDYPIDEKQMDRLYDAAESLLARSTSVFASSARHLLVKQVLQRAGEEFADITELPLAVSDRADSARTSAVTWSAADTVLGDLADPAHTPPRGSFTLLPEHQCVRLEITGSGKEQQVRYAVVRNLRDVREEVRLRADTYVVACGAVPTPQLLFNSGVTLPALGRYLTEQPMSFCQVVLQQAHMDHVEEILRSASGDGDGNSGGGPAGAAADRVAQYRAAQLKRLRSGDKTADPVPFPPTERDPNLALLVTDGRPWHCQIHRDAFTYGAVPPNVDPRLIVDLRWFGISRPHPENRVTFSRRLRDTFDMPQPTFRFCLDEAERKETDRMNEHMLRTAAVLGGFMPGSEPVFLTPGLPLHIAGTTRMGRSPLDSVVDEYSKVWHVDNLYLGGNGLHPFGNASNPTLTSVAMALHAVDAIVKGHPGH</sequence>
<evidence type="ECO:0000256" key="2">
    <source>
        <dbReference type="ARBA" id="ARBA00010790"/>
    </source>
</evidence>
<keyword evidence="9" id="KW-1185">Reference proteome</keyword>
<dbReference type="PANTHER" id="PTHR42784">
    <property type="entry name" value="PYRANOSE 2-OXIDASE"/>
    <property type="match status" value="1"/>
</dbReference>
<dbReference type="RefSeq" id="WP_315878561.1">
    <property type="nucleotide sequence ID" value="NZ_JAWCTQ010000017.1"/>
</dbReference>
<dbReference type="InterPro" id="IPR000172">
    <property type="entry name" value="GMC_OxRdtase_N"/>
</dbReference>
<evidence type="ECO:0000259" key="7">
    <source>
        <dbReference type="Pfam" id="PF05199"/>
    </source>
</evidence>
<keyword evidence="4" id="KW-0274">FAD</keyword>
<dbReference type="SUPFAM" id="SSF54373">
    <property type="entry name" value="FAD-linked reductases, C-terminal domain"/>
    <property type="match status" value="1"/>
</dbReference>
<dbReference type="Gene3D" id="3.50.50.60">
    <property type="entry name" value="FAD/NAD(P)-binding domain"/>
    <property type="match status" value="2"/>
</dbReference>
<gene>
    <name evidence="8" type="ORF">RND61_15675</name>
</gene>
<evidence type="ECO:0000313" key="8">
    <source>
        <dbReference type="EMBL" id="MDT9683488.1"/>
    </source>
</evidence>
<dbReference type="InterPro" id="IPR036188">
    <property type="entry name" value="FAD/NAD-bd_sf"/>
</dbReference>
<reference evidence="8 9" key="1">
    <citation type="submission" date="2023-09" db="EMBL/GenBank/DDBJ databases">
        <title>Streptomyces sp. nov.: A antagonism against Alternaria gaisen Producing Streptochlin, Isolated from Tamarix root soil.</title>
        <authorList>
            <person name="Chen Y."/>
        </authorList>
    </citation>
    <scope>NUCLEOTIDE SEQUENCE [LARGE SCALE GENOMIC DNA]</scope>
    <source>
        <strain evidence="8 9">TRM76323</strain>
    </source>
</reference>
<evidence type="ECO:0000256" key="5">
    <source>
        <dbReference type="ARBA" id="ARBA00023002"/>
    </source>
</evidence>
<dbReference type="SUPFAM" id="SSF51905">
    <property type="entry name" value="FAD/NAD(P)-binding domain"/>
    <property type="match status" value="1"/>
</dbReference>
<dbReference type="InterPro" id="IPR007867">
    <property type="entry name" value="GMC_OxRtase_C"/>
</dbReference>